<dbReference type="GO" id="GO:0046657">
    <property type="term" value="P:folic acid catabolic process"/>
    <property type="evidence" value="ECO:0007669"/>
    <property type="project" value="TreeGrafter"/>
</dbReference>
<proteinExistence type="predicted"/>
<reference evidence="3" key="1">
    <citation type="submission" date="2023-01" db="EMBL/GenBank/DDBJ databases">
        <title>Vibrio sp. CB1-14 genome sequencing.</title>
        <authorList>
            <person name="Otstavnykh N."/>
            <person name="Isaeva M."/>
            <person name="Meleshko D."/>
        </authorList>
    </citation>
    <scope>NUCLEOTIDE SEQUENCE</scope>
    <source>
        <strain evidence="3">CB1-14</strain>
    </source>
</reference>
<dbReference type="InterPro" id="IPR002933">
    <property type="entry name" value="Peptidase_M20"/>
</dbReference>
<dbReference type="GO" id="GO:0005737">
    <property type="term" value="C:cytoplasm"/>
    <property type="evidence" value="ECO:0007669"/>
    <property type="project" value="TreeGrafter"/>
</dbReference>
<dbReference type="KEGG" id="vck:PG915_18445"/>
<evidence type="ECO:0000256" key="1">
    <source>
        <dbReference type="ARBA" id="ARBA00022801"/>
    </source>
</evidence>
<gene>
    <name evidence="3" type="ORF">PG915_18445</name>
</gene>
<accession>A0AAU8BR42</accession>
<dbReference type="GO" id="GO:0071713">
    <property type="term" value="F:para-aminobenzoyl-glutamate hydrolase activity"/>
    <property type="evidence" value="ECO:0007669"/>
    <property type="project" value="TreeGrafter"/>
</dbReference>
<evidence type="ECO:0000313" key="3">
    <source>
        <dbReference type="EMBL" id="XCD18730.1"/>
    </source>
</evidence>
<dbReference type="InterPro" id="IPR052030">
    <property type="entry name" value="Peptidase_M20/M20A_hydrolases"/>
</dbReference>
<dbReference type="Pfam" id="PF01546">
    <property type="entry name" value="Peptidase_M20"/>
    <property type="match status" value="1"/>
</dbReference>
<dbReference type="EMBL" id="CP115921">
    <property type="protein sequence ID" value="XCD18730.1"/>
    <property type="molecule type" value="Genomic_DNA"/>
</dbReference>
<protein>
    <submittedName>
        <fullName evidence="3">Amidohydrolase</fullName>
    </submittedName>
</protein>
<evidence type="ECO:0000259" key="2">
    <source>
        <dbReference type="Pfam" id="PF07687"/>
    </source>
</evidence>
<feature type="domain" description="Peptidase M20 dimerisation" evidence="2">
    <location>
        <begin position="190"/>
        <end position="279"/>
    </location>
</feature>
<dbReference type="GO" id="GO:0016805">
    <property type="term" value="F:dipeptidase activity"/>
    <property type="evidence" value="ECO:0007669"/>
    <property type="project" value="TreeGrafter"/>
</dbReference>
<dbReference type="AlphaFoldDB" id="A0AAU8BR42"/>
<dbReference type="Pfam" id="PF07687">
    <property type="entry name" value="M20_dimer"/>
    <property type="match status" value="1"/>
</dbReference>
<sequence length="481" mass="52787">MTNYTKLDKEVKNLEQVIWNMASNVWDFAELSYEEFKSSALESAVLEQHGFTIEKRNIADLATSWVASWGQGKPVVGYLVEFDALPDLGNDTVPYKQPAKSGNTNGHGCGHNLIGSSSIGAAIALKNHMEKENIPGTIKVYGCPAEEALNGKNYMAATGLFNELDVCLHNHPAMVNTAINFHSAASIDLVFEWHGVTAHAGAAPWEGRSALHAAEVFIVAANMMREQLEPTSRLHYQILNGGSAVNVVPDYAKVLVRYRGKSADNVREHKDWLEDIAKGAAMATQTRSEMTNLGGIYDCLPNDVLATSITQHLNRYFPIDWTEEEQQFAKSIQKEMGKPELGLATDVMEPQKGLEVGGSSDVGDISWNVPTMGVIFASWPKGIPPHQWGCTACNGMSIGQKSGLQAAHVLAAQGLELMTDKELLRKTKEEFVAKKQGREYVSLNDTETNPRGILNDEQLSNYECCLHTAMEQFSDCGHHHG</sequence>
<dbReference type="InterPro" id="IPR036264">
    <property type="entry name" value="Bact_exopeptidase_dim_dom"/>
</dbReference>
<dbReference type="RefSeq" id="WP_353499871.1">
    <property type="nucleotide sequence ID" value="NZ_CP115921.1"/>
</dbReference>
<dbReference type="PIRSF" id="PIRSF037227">
    <property type="entry name" value="Aminobenzoyl-glu_utiliz_pB"/>
    <property type="match status" value="1"/>
</dbReference>
<dbReference type="Gene3D" id="3.30.70.360">
    <property type="match status" value="1"/>
</dbReference>
<organism evidence="3">
    <name type="scientific">Vibrio chaetopteri</name>
    <dbReference type="NCBI Taxonomy" id="3016528"/>
    <lineage>
        <taxon>Bacteria</taxon>
        <taxon>Pseudomonadati</taxon>
        <taxon>Pseudomonadota</taxon>
        <taxon>Gammaproteobacteria</taxon>
        <taxon>Vibrionales</taxon>
        <taxon>Vibrionaceae</taxon>
        <taxon>Vibrio</taxon>
    </lineage>
</organism>
<name>A0AAU8BR42_9VIBR</name>
<dbReference type="InterPro" id="IPR017145">
    <property type="entry name" value="Aminobenzoyl-glu_utiliz_pB"/>
</dbReference>
<dbReference type="PANTHER" id="PTHR30575:SF0">
    <property type="entry name" value="XAA-ARG DIPEPTIDASE"/>
    <property type="match status" value="1"/>
</dbReference>
<dbReference type="SUPFAM" id="SSF53187">
    <property type="entry name" value="Zn-dependent exopeptidases"/>
    <property type="match status" value="1"/>
</dbReference>
<dbReference type="InterPro" id="IPR017439">
    <property type="entry name" value="Amidohydrolase"/>
</dbReference>
<dbReference type="NCBIfam" id="TIGR01891">
    <property type="entry name" value="amidohydrolases"/>
    <property type="match status" value="1"/>
</dbReference>
<keyword evidence="1" id="KW-0378">Hydrolase</keyword>
<dbReference type="PANTHER" id="PTHR30575">
    <property type="entry name" value="PEPTIDASE M20"/>
    <property type="match status" value="1"/>
</dbReference>
<dbReference type="InterPro" id="IPR011650">
    <property type="entry name" value="Peptidase_M20_dimer"/>
</dbReference>
<dbReference type="Gene3D" id="3.40.630.10">
    <property type="entry name" value="Zn peptidases"/>
    <property type="match status" value="1"/>
</dbReference>
<dbReference type="SUPFAM" id="SSF55031">
    <property type="entry name" value="Bacterial exopeptidase dimerisation domain"/>
    <property type="match status" value="1"/>
</dbReference>